<name>A0A1G8E2S6_9BACI</name>
<dbReference type="InterPro" id="IPR000836">
    <property type="entry name" value="PRTase_dom"/>
</dbReference>
<accession>A0A1G8E2S6</accession>
<organism evidence="3 4">
    <name type="scientific">Alteribacillus bidgolensis</name>
    <dbReference type="NCBI Taxonomy" id="930129"/>
    <lineage>
        <taxon>Bacteria</taxon>
        <taxon>Bacillati</taxon>
        <taxon>Bacillota</taxon>
        <taxon>Bacilli</taxon>
        <taxon>Bacillales</taxon>
        <taxon>Bacillaceae</taxon>
        <taxon>Alteribacillus</taxon>
    </lineage>
</organism>
<proteinExistence type="inferred from homology"/>
<comment type="similarity">
    <text evidence="1">Belongs to the ComF/GntX family.</text>
</comment>
<dbReference type="SUPFAM" id="SSF53271">
    <property type="entry name" value="PRTase-like"/>
    <property type="match status" value="1"/>
</dbReference>
<dbReference type="AlphaFoldDB" id="A0A1G8E2S6"/>
<protein>
    <submittedName>
        <fullName evidence="3">Competence protein ComFC</fullName>
    </submittedName>
</protein>
<dbReference type="Gene3D" id="3.40.50.2020">
    <property type="match status" value="1"/>
</dbReference>
<evidence type="ECO:0000259" key="2">
    <source>
        <dbReference type="Pfam" id="PF00156"/>
    </source>
</evidence>
<dbReference type="PANTHER" id="PTHR47505:SF1">
    <property type="entry name" value="DNA UTILIZATION PROTEIN YHGH"/>
    <property type="match status" value="1"/>
</dbReference>
<feature type="domain" description="Phosphoribosyltransferase" evidence="2">
    <location>
        <begin position="180"/>
        <end position="237"/>
    </location>
</feature>
<dbReference type="OrthoDB" id="9779910at2"/>
<dbReference type="STRING" id="930129.SAMN05216352_10243"/>
<dbReference type="Proteomes" id="UP000199017">
    <property type="component" value="Unassembled WGS sequence"/>
</dbReference>
<dbReference type="RefSeq" id="WP_091580883.1">
    <property type="nucleotide sequence ID" value="NZ_FNDU01000002.1"/>
</dbReference>
<dbReference type="InterPro" id="IPR029057">
    <property type="entry name" value="PRTase-like"/>
</dbReference>
<dbReference type="Pfam" id="PF00156">
    <property type="entry name" value="Pribosyltran"/>
    <property type="match status" value="1"/>
</dbReference>
<evidence type="ECO:0000313" key="3">
    <source>
        <dbReference type="EMBL" id="SDH64010.1"/>
    </source>
</evidence>
<dbReference type="PANTHER" id="PTHR47505">
    <property type="entry name" value="DNA UTILIZATION PROTEIN YHGH"/>
    <property type="match status" value="1"/>
</dbReference>
<dbReference type="InterPro" id="IPR051910">
    <property type="entry name" value="ComF/GntX_DNA_util-trans"/>
</dbReference>
<gene>
    <name evidence="3" type="ORF">SAMN05216352_10243</name>
</gene>
<dbReference type="EMBL" id="FNDU01000002">
    <property type="protein sequence ID" value="SDH64010.1"/>
    <property type="molecule type" value="Genomic_DNA"/>
</dbReference>
<evidence type="ECO:0000313" key="4">
    <source>
        <dbReference type="Proteomes" id="UP000199017"/>
    </source>
</evidence>
<keyword evidence="4" id="KW-1185">Reference proteome</keyword>
<reference evidence="3 4" key="1">
    <citation type="submission" date="2016-10" db="EMBL/GenBank/DDBJ databases">
        <authorList>
            <person name="de Groot N.N."/>
        </authorList>
    </citation>
    <scope>NUCLEOTIDE SEQUENCE [LARGE SCALE GENOMIC DNA]</scope>
    <source>
        <strain evidence="4">P4B,CCM 7963,CECT 7998,DSM 25260,IBRC-M 10614,KCTC 13821</strain>
    </source>
</reference>
<evidence type="ECO:0000256" key="1">
    <source>
        <dbReference type="ARBA" id="ARBA00008007"/>
    </source>
</evidence>
<dbReference type="CDD" id="cd06223">
    <property type="entry name" value="PRTases_typeI"/>
    <property type="match status" value="1"/>
</dbReference>
<sequence>MNCQAGALFYRFFLLPCCVKAVKISLKLAGPSCNICSRPQPVNEVCEDCKRWESDPDWQGILDHNRSLYRYNDIMQEIIAQWKYRGDAVLALIFRENIRKFYLHHYTDYIPVPIPLSSKRLQERGFNQSELLADFTNEPLAFYEKWQLFTRKSSHVPAVSPILERTIHEEKQSKKSRRERLSSKENPFQLSSDLELSVNSKNIILLDDIYTTGTTLRKASKLLKEHGAKSVCAITLARG</sequence>